<dbReference type="EMBL" id="ML737116">
    <property type="protein sequence ID" value="KAE8346419.1"/>
    <property type="molecule type" value="Genomic_DNA"/>
</dbReference>
<dbReference type="Proteomes" id="UP000325558">
    <property type="component" value="Unassembled WGS sequence"/>
</dbReference>
<reference evidence="1" key="1">
    <citation type="submission" date="2019-04" db="EMBL/GenBank/DDBJ databases">
        <title>Friends and foes A comparative genomics study of 23 Aspergillus species from section Flavi.</title>
        <authorList>
            <consortium name="DOE Joint Genome Institute"/>
            <person name="Kjaerbolling I."/>
            <person name="Vesth T."/>
            <person name="Frisvad J.C."/>
            <person name="Nybo J.L."/>
            <person name="Theobald S."/>
            <person name="Kildgaard S."/>
            <person name="Isbrandt T."/>
            <person name="Kuo A."/>
            <person name="Sato A."/>
            <person name="Lyhne E.K."/>
            <person name="Kogle M.E."/>
            <person name="Wiebenga A."/>
            <person name="Kun R.S."/>
            <person name="Lubbers R.J."/>
            <person name="Makela M.R."/>
            <person name="Barry K."/>
            <person name="Chovatia M."/>
            <person name="Clum A."/>
            <person name="Daum C."/>
            <person name="Haridas S."/>
            <person name="He G."/>
            <person name="LaButti K."/>
            <person name="Lipzen A."/>
            <person name="Mondo S."/>
            <person name="Riley R."/>
            <person name="Salamov A."/>
            <person name="Simmons B.A."/>
            <person name="Magnuson J.K."/>
            <person name="Henrissat B."/>
            <person name="Mortensen U.H."/>
            <person name="Larsen T.O."/>
            <person name="Devries R.P."/>
            <person name="Grigoriev I.V."/>
            <person name="Machida M."/>
            <person name="Baker S.E."/>
            <person name="Andersen M.R."/>
        </authorList>
    </citation>
    <scope>NUCLEOTIDE SEQUENCE</scope>
    <source>
        <strain evidence="1">CBS 117612</strain>
    </source>
</reference>
<accession>A0A5N6YPR9</accession>
<protein>
    <submittedName>
        <fullName evidence="1">Uncharacterized protein</fullName>
    </submittedName>
</protein>
<proteinExistence type="predicted"/>
<organism evidence="1">
    <name type="scientific">Aspergillus arachidicola</name>
    <dbReference type="NCBI Taxonomy" id="656916"/>
    <lineage>
        <taxon>Eukaryota</taxon>
        <taxon>Fungi</taxon>
        <taxon>Dikarya</taxon>
        <taxon>Ascomycota</taxon>
        <taxon>Pezizomycotina</taxon>
        <taxon>Eurotiomycetes</taxon>
        <taxon>Eurotiomycetidae</taxon>
        <taxon>Eurotiales</taxon>
        <taxon>Aspergillaceae</taxon>
        <taxon>Aspergillus</taxon>
        <taxon>Aspergillus subgen. Circumdati</taxon>
    </lineage>
</organism>
<name>A0A5N6YPR9_9EURO</name>
<sequence length="269" mass="30517">MSAHESPKRRQLRKALRALTNQVAGLKEHEFDVDQGRMHNINILPMDLEKESNFSPTFFTTCPASLLLNPDDSYDRTAPAGFNEFDPNDTVFSQPIDCGRRMLDYFVHYTCNCVSYSGNEVLEGLWSPISIGDKPFYSAGLGHHTFPEFVTIYVDQVKEGPYPHLKAMMYSNLNGTDGTILRGEVSMALHLMIVQMRRARFLDHMIAPVLLFSFMGPQHVRLVETYFDGSSVVARPSRPFDLRKKNEAAIKELGQWYFGKPVGNTKDCP</sequence>
<dbReference type="OrthoDB" id="4177740at2759"/>
<gene>
    <name evidence="1" type="ORF">BDV24DRAFT_158654</name>
</gene>
<evidence type="ECO:0000313" key="1">
    <source>
        <dbReference type="EMBL" id="KAE8346419.1"/>
    </source>
</evidence>
<dbReference type="AlphaFoldDB" id="A0A5N6YPR9"/>